<keyword evidence="7" id="KW-1185">Reference proteome</keyword>
<proteinExistence type="predicted"/>
<dbReference type="RefSeq" id="WP_170036280.1">
    <property type="nucleotide sequence ID" value="NZ_JABDTL010000002.1"/>
</dbReference>
<protein>
    <submittedName>
        <fullName evidence="6">Outer membrane protein assembly factor BamA</fullName>
    </submittedName>
</protein>
<feature type="domain" description="POTRA" evidence="5">
    <location>
        <begin position="147"/>
        <end position="203"/>
    </location>
</feature>
<dbReference type="Pfam" id="PF07244">
    <property type="entry name" value="POTRA"/>
    <property type="match status" value="2"/>
</dbReference>
<reference evidence="6 7" key="1">
    <citation type="submission" date="2020-08" db="EMBL/GenBank/DDBJ databases">
        <title>Genomic Encyclopedia of Type Strains, Phase IV (KMG-IV): sequencing the most valuable type-strain genomes for metagenomic binning, comparative biology and taxonomic classification.</title>
        <authorList>
            <person name="Goeker M."/>
        </authorList>
    </citation>
    <scope>NUCLEOTIDE SEQUENCE [LARGE SCALE GENOMIC DNA]</scope>
    <source>
        <strain evidence="6 7">DSM 29007</strain>
    </source>
</reference>
<comment type="subcellular location">
    <subcellularLocation>
        <location evidence="1">Membrane</location>
    </subcellularLocation>
</comment>
<name>A0A841GQC7_9BACT</name>
<dbReference type="InterPro" id="IPR000184">
    <property type="entry name" value="Bac_surfAg_D15"/>
</dbReference>
<organism evidence="6 7">
    <name type="scientific">Longimicrobium terrae</name>
    <dbReference type="NCBI Taxonomy" id="1639882"/>
    <lineage>
        <taxon>Bacteria</taxon>
        <taxon>Pseudomonadati</taxon>
        <taxon>Gemmatimonadota</taxon>
        <taxon>Longimicrobiia</taxon>
        <taxon>Longimicrobiales</taxon>
        <taxon>Longimicrobiaceae</taxon>
        <taxon>Longimicrobium</taxon>
    </lineage>
</organism>
<dbReference type="Proteomes" id="UP000582837">
    <property type="component" value="Unassembled WGS sequence"/>
</dbReference>
<feature type="chain" id="PRO_5032422117" evidence="3">
    <location>
        <begin position="21"/>
        <end position="711"/>
    </location>
</feature>
<accession>A0A841GQC7</accession>
<comment type="caution">
    <text evidence="6">The sequence shown here is derived from an EMBL/GenBank/DDBJ whole genome shotgun (WGS) entry which is preliminary data.</text>
</comment>
<dbReference type="Pfam" id="PF01103">
    <property type="entry name" value="Omp85"/>
    <property type="match status" value="1"/>
</dbReference>
<evidence type="ECO:0000256" key="3">
    <source>
        <dbReference type="SAM" id="SignalP"/>
    </source>
</evidence>
<dbReference type="Gene3D" id="3.10.20.310">
    <property type="entry name" value="membrane protein fhac"/>
    <property type="match status" value="2"/>
</dbReference>
<evidence type="ECO:0000259" key="4">
    <source>
        <dbReference type="Pfam" id="PF01103"/>
    </source>
</evidence>
<dbReference type="InterPro" id="IPR010827">
    <property type="entry name" value="BamA/TamA_POTRA"/>
</dbReference>
<evidence type="ECO:0000256" key="1">
    <source>
        <dbReference type="ARBA" id="ARBA00004370"/>
    </source>
</evidence>
<keyword evidence="3" id="KW-0732">Signal</keyword>
<dbReference type="Gene3D" id="2.40.160.50">
    <property type="entry name" value="membrane protein fhac: a member of the omp85/tpsb transporter family"/>
    <property type="match status" value="1"/>
</dbReference>
<feature type="domain" description="POTRA" evidence="5">
    <location>
        <begin position="26"/>
        <end position="123"/>
    </location>
</feature>
<evidence type="ECO:0000259" key="5">
    <source>
        <dbReference type="Pfam" id="PF07244"/>
    </source>
</evidence>
<feature type="signal peptide" evidence="3">
    <location>
        <begin position="1"/>
        <end position="20"/>
    </location>
</feature>
<dbReference type="GO" id="GO:0019867">
    <property type="term" value="C:outer membrane"/>
    <property type="evidence" value="ECO:0007669"/>
    <property type="project" value="InterPro"/>
</dbReference>
<evidence type="ECO:0000256" key="2">
    <source>
        <dbReference type="ARBA" id="ARBA00023136"/>
    </source>
</evidence>
<evidence type="ECO:0000313" key="6">
    <source>
        <dbReference type="EMBL" id="MBB6069662.1"/>
    </source>
</evidence>
<feature type="domain" description="Bacterial surface antigen (D15)" evidence="4">
    <location>
        <begin position="504"/>
        <end position="657"/>
    </location>
</feature>
<sequence length="711" mass="74941">MHPTAMLGLLLLAIAGPARAQAPAPPRVEAVRFSGVRALPQSVLRDSIDTRRGECGSVFLAPVCAISGAGRQTVRLDTAAVRLDEVRIAGIYAARGYPDARAVAEVSPSGTDEVTVTFRVTEGEPVRIRTVRVTGGEDILGAAVDPMPLRAGGIYAPADVEAARQRIGRRLTATGRAFGQVEVQAVAVEGRREVDLTLQVTPGPVAVFGATSVSAERPLRDRDIRSRLAFRPGERFSPAKLDQTLERLYALPVVRTAEVIPRASGASGDTAIETLVTAEPGKLGAYQFLGTVSSTTCLGADAMVSRRYAFGAPRTITLGAGGSNLGRSLLGGAGCSTRETGEFTDPNYYVRADLHEPLGADTWLLLRGAVQREVAPGAFIRRGVQARAELRRTLAGGLQVGVAYSPERGDNRPAAPVFCAVAGECTTEALDRRLTLAPLEVNATWSPRRARRIGLELPRADITGAAPVWLYSLRGSLAGADAITGSEYRFATALLDGAITRLVSRRAEVAAHARLGVLVGGGERLPAQARLYGGGPRGVRGVPQNLLGPRVLLLPDSDVLPDGCTLATGGCEGVDIDPDDVRVRAVGGDALAEINLESRLWLSRGVMLAGFVDVGMMHADLPSSPTGALPRTETVVSPGLGVMAGLPFGALRLDAALDTRPTRMLPLVTRNEETGAYINLGGVQYDRTRGGSGFDALRRRITFQISTGIPF</sequence>
<gene>
    <name evidence="6" type="ORF">HNQ61_001279</name>
</gene>
<evidence type="ECO:0000313" key="7">
    <source>
        <dbReference type="Proteomes" id="UP000582837"/>
    </source>
</evidence>
<dbReference type="EMBL" id="JACHIA010000003">
    <property type="protein sequence ID" value="MBB6069662.1"/>
    <property type="molecule type" value="Genomic_DNA"/>
</dbReference>
<dbReference type="AlphaFoldDB" id="A0A841GQC7"/>
<keyword evidence="2" id="KW-0472">Membrane</keyword>